<dbReference type="RefSeq" id="WP_178359434.1">
    <property type="nucleotide sequence ID" value="NZ_JABFYL010000030.1"/>
</dbReference>
<reference evidence="5 6" key="1">
    <citation type="submission" date="2020-05" db="EMBL/GenBank/DDBJ databases">
        <title>Draft genome sequence of Mycobacterium hippocampi DL, isolated from European seabass, Dicentrarchus labrax, reared in fish farms.</title>
        <authorList>
            <person name="Stathopoulou P."/>
            <person name="Asimakis E."/>
            <person name="Tzokas K."/>
            <person name="Batargias C."/>
            <person name="Tsiamis G."/>
        </authorList>
    </citation>
    <scope>NUCLEOTIDE SEQUENCE [LARGE SCALE GENOMIC DNA]</scope>
    <source>
        <strain evidence="5 6">DL</strain>
    </source>
</reference>
<evidence type="ECO:0000256" key="1">
    <source>
        <dbReference type="SAM" id="MobiDB-lite"/>
    </source>
</evidence>
<dbReference type="AlphaFoldDB" id="A0A850PU44"/>
<dbReference type="Proteomes" id="UP000570517">
    <property type="component" value="Unassembled WGS sequence"/>
</dbReference>
<feature type="domain" description="Rv3651-like N-terminal" evidence="2">
    <location>
        <begin position="4"/>
        <end position="96"/>
    </location>
</feature>
<keyword evidence="6" id="KW-1185">Reference proteome</keyword>
<evidence type="ECO:0000259" key="2">
    <source>
        <dbReference type="Pfam" id="PF18007"/>
    </source>
</evidence>
<name>A0A850PU44_9MYCO</name>
<dbReference type="Pfam" id="PF21043">
    <property type="entry name" value="Rv3651-like_C"/>
    <property type="match status" value="1"/>
</dbReference>
<dbReference type="EMBL" id="JABFYL010000030">
    <property type="protein sequence ID" value="NVN51096.1"/>
    <property type="molecule type" value="Genomic_DNA"/>
</dbReference>
<dbReference type="Pfam" id="PF18007">
    <property type="entry name" value="Rv3651-like_N"/>
    <property type="match status" value="1"/>
</dbReference>
<feature type="domain" description="Rv3651-like C-terminal" evidence="4">
    <location>
        <begin position="218"/>
        <end position="333"/>
    </location>
</feature>
<comment type="caution">
    <text evidence="5">The sequence shown here is derived from an EMBL/GenBank/DDBJ whole genome shotgun (WGS) entry which is preliminary data.</text>
</comment>
<organism evidence="5 6">
    <name type="scientific">Mycolicibacterium hippocampi</name>
    <dbReference type="NCBI Taxonomy" id="659824"/>
    <lineage>
        <taxon>Bacteria</taxon>
        <taxon>Bacillati</taxon>
        <taxon>Actinomycetota</taxon>
        <taxon>Actinomycetes</taxon>
        <taxon>Mycobacteriales</taxon>
        <taxon>Mycobacteriaceae</taxon>
        <taxon>Mycolicibacterium</taxon>
    </lineage>
</organism>
<proteinExistence type="predicted"/>
<feature type="region of interest" description="Disordered" evidence="1">
    <location>
        <begin position="338"/>
        <end position="359"/>
    </location>
</feature>
<accession>A0A850PU44</accession>
<dbReference type="InterPro" id="IPR041439">
    <property type="entry name" value="Rv3651-like_middle"/>
</dbReference>
<protein>
    <submittedName>
        <fullName evidence="5">Triple sensor-domain protein</fullName>
    </submittedName>
</protein>
<sequence>MTHDWVLVETLGSEPAVVAEGAHTKNLIPISAYLRRDPNLMAIQTAIGETVRAGKGLSSITPKNHRVIRTEVVQMSDGRIHGVQIWVGAPDEEPPPRPVVGALIWDLTRGTATDTPESLSIGGWDPAKESTQGRAFADDLPRRDLNPNEAEVIGMVIKPEDGVTICNTWDVTDYRGERITVGFVARSLPEDPDDDKVRLICRAMNWRSVQEGPGIQEDLLGQRILDSMAEPGVHRALVDPRHWSLLKWLDDPVPFFDWRAGIVGDRAHPDDQATLAAMAAEFETGTTSGVLRMVAHHGGWIPVHVRVHRVELDKGVYAGLAAFRLPTGEELAVAGFVESEEPTRGTRKPRPRRERATKT</sequence>
<dbReference type="Pfam" id="PF18621">
    <property type="entry name" value="Rv3651-like_middle"/>
    <property type="match status" value="1"/>
</dbReference>
<feature type="domain" description="Rv3651-like middle" evidence="3">
    <location>
        <begin position="99"/>
        <end position="208"/>
    </location>
</feature>
<evidence type="ECO:0000313" key="6">
    <source>
        <dbReference type="Proteomes" id="UP000570517"/>
    </source>
</evidence>
<evidence type="ECO:0000259" key="4">
    <source>
        <dbReference type="Pfam" id="PF21043"/>
    </source>
</evidence>
<evidence type="ECO:0000259" key="3">
    <source>
        <dbReference type="Pfam" id="PF18621"/>
    </source>
</evidence>
<dbReference type="InterPro" id="IPR041458">
    <property type="entry name" value="Rv3651-like_N"/>
</dbReference>
<dbReference type="InterPro" id="IPR048578">
    <property type="entry name" value="Rv3651-like_C"/>
</dbReference>
<evidence type="ECO:0000313" key="5">
    <source>
        <dbReference type="EMBL" id="NVN51096.1"/>
    </source>
</evidence>
<gene>
    <name evidence="5" type="ORF">HLY00_2819</name>
</gene>